<feature type="compositionally biased region" description="Low complexity" evidence="3">
    <location>
        <begin position="1"/>
        <end position="14"/>
    </location>
</feature>
<evidence type="ECO:0000313" key="5">
    <source>
        <dbReference type="Proteomes" id="UP001296967"/>
    </source>
</evidence>
<dbReference type="Proteomes" id="UP001296967">
    <property type="component" value="Unassembled WGS sequence"/>
</dbReference>
<protein>
    <submittedName>
        <fullName evidence="4">Toxic anion resistance protein</fullName>
    </submittedName>
</protein>
<feature type="region of interest" description="Disordered" evidence="3">
    <location>
        <begin position="419"/>
        <end position="438"/>
    </location>
</feature>
<dbReference type="PANTHER" id="PTHR38432:SF1">
    <property type="entry name" value="TELA-LIKE PROTEIN SAOUHSC_01408"/>
    <property type="match status" value="1"/>
</dbReference>
<comment type="caution">
    <text evidence="4">The sequence shown here is derived from an EMBL/GenBank/DDBJ whole genome shotgun (WGS) entry which is preliminary data.</text>
</comment>
<feature type="region of interest" description="Disordered" evidence="3">
    <location>
        <begin position="1"/>
        <end position="64"/>
    </location>
</feature>
<reference evidence="4" key="1">
    <citation type="submission" date="2017-05" db="EMBL/GenBank/DDBJ databases">
        <authorList>
            <person name="Imhoff J.F."/>
            <person name="Rahn T."/>
            <person name="Kuenzel S."/>
            <person name="Neulinger S.C."/>
        </authorList>
    </citation>
    <scope>NUCLEOTIDE SEQUENCE</scope>
    <source>
        <strain evidence="4">DSM 4395</strain>
    </source>
</reference>
<evidence type="ECO:0000256" key="2">
    <source>
        <dbReference type="SAM" id="Coils"/>
    </source>
</evidence>
<dbReference type="InterPro" id="IPR008863">
    <property type="entry name" value="Toxic_anion-R_TelA"/>
</dbReference>
<keyword evidence="5" id="KW-1185">Reference proteome</keyword>
<evidence type="ECO:0000256" key="1">
    <source>
        <dbReference type="ARBA" id="ARBA00005541"/>
    </source>
</evidence>
<feature type="compositionally biased region" description="Low complexity" evidence="3">
    <location>
        <begin position="49"/>
        <end position="60"/>
    </location>
</feature>
<name>A0AAJ0XEA1_HALSE</name>
<organism evidence="4 5">
    <name type="scientific">Halochromatium salexigens</name>
    <name type="common">Chromatium salexigens</name>
    <dbReference type="NCBI Taxonomy" id="49447"/>
    <lineage>
        <taxon>Bacteria</taxon>
        <taxon>Pseudomonadati</taxon>
        <taxon>Pseudomonadota</taxon>
        <taxon>Gammaproteobacteria</taxon>
        <taxon>Chromatiales</taxon>
        <taxon>Chromatiaceae</taxon>
        <taxon>Halochromatium</taxon>
    </lineage>
</organism>
<dbReference type="PANTHER" id="PTHR38432">
    <property type="entry name" value="TELA-LIKE PROTEIN SAOUHSC_01408"/>
    <property type="match status" value="1"/>
</dbReference>
<feature type="coiled-coil region" evidence="2">
    <location>
        <begin position="209"/>
        <end position="270"/>
    </location>
</feature>
<evidence type="ECO:0000256" key="3">
    <source>
        <dbReference type="SAM" id="MobiDB-lite"/>
    </source>
</evidence>
<proteinExistence type="inferred from homology"/>
<sequence>MCRSRCSRSSSSRRAFASTRPSVFSENPGFDRSARNTVNTNQPAPPSASPEAVPSTAPAPDDSQTVVTLADAPPAEQAEIKALLAELDLTDSSSIMYFGAKAQQQLTTVSDQMLEGVRSKDTGAAGQSLSEMVGTLRGFDVERLDPNAKPGMLQRLFGQGKPILRFLQEYEAVRDHIERISVDLERHKTRLLTDVTALDRLYDANLDYFRELEHYIAAGEAKLAELDQESIPALAAKIEQAEDMVQAQHLRDLRSARDDLERRVHDLRLTRQVAMQALPSIRLVQENDKGLINKINSTLVNTVPLWRQQLAQAVTIYRSGRAAETVKAATDLTNELLKANANNLKTANAEARRQIERGVFDIETVKEANRTLIETIEESLQIADEGKRARAAAGAELQQMETELRKTLAAASHAITHISKGSEPTGAGHETIAQSLTH</sequence>
<dbReference type="Pfam" id="PF05816">
    <property type="entry name" value="TelA"/>
    <property type="match status" value="1"/>
</dbReference>
<dbReference type="EMBL" id="NHSF01000006">
    <property type="protein sequence ID" value="MBK5929068.1"/>
    <property type="molecule type" value="Genomic_DNA"/>
</dbReference>
<evidence type="ECO:0000313" key="4">
    <source>
        <dbReference type="EMBL" id="MBK5929068.1"/>
    </source>
</evidence>
<keyword evidence="2" id="KW-0175">Coiled coil</keyword>
<reference evidence="4" key="2">
    <citation type="journal article" date="2020" name="Microorganisms">
        <title>Osmotic Adaptation and Compatible Solute Biosynthesis of Phototrophic Bacteria as Revealed from Genome Analyses.</title>
        <authorList>
            <person name="Imhoff J.F."/>
            <person name="Rahn T."/>
            <person name="Kunzel S."/>
            <person name="Keller A."/>
            <person name="Neulinger S.C."/>
        </authorList>
    </citation>
    <scope>NUCLEOTIDE SEQUENCE</scope>
    <source>
        <strain evidence="4">DSM 4395</strain>
    </source>
</reference>
<accession>A0AAJ0XEA1</accession>
<dbReference type="AlphaFoldDB" id="A0AAJ0XEA1"/>
<gene>
    <name evidence="4" type="ORF">CCR82_00555</name>
</gene>
<comment type="similarity">
    <text evidence="1">Belongs to the TelA family.</text>
</comment>